<dbReference type="RefSeq" id="WP_045053193.1">
    <property type="nucleotide sequence ID" value="NZ_CAWMDP010000059.1"/>
</dbReference>
<organism evidence="1 2">
    <name type="scientific">Aliterella atlantica CENA595</name>
    <dbReference type="NCBI Taxonomy" id="1618023"/>
    <lineage>
        <taxon>Bacteria</taxon>
        <taxon>Bacillati</taxon>
        <taxon>Cyanobacteriota</taxon>
        <taxon>Cyanophyceae</taxon>
        <taxon>Chroococcidiopsidales</taxon>
        <taxon>Aliterellaceae</taxon>
        <taxon>Aliterella</taxon>
    </lineage>
</organism>
<gene>
    <name evidence="1" type="ORF">UH38_03280</name>
</gene>
<protein>
    <submittedName>
        <fullName evidence="1">Uncharacterized protein</fullName>
    </submittedName>
</protein>
<evidence type="ECO:0000313" key="1">
    <source>
        <dbReference type="EMBL" id="KJH73097.1"/>
    </source>
</evidence>
<name>A0A0D8ZXH5_9CYAN</name>
<dbReference type="EMBL" id="JYON01000002">
    <property type="protein sequence ID" value="KJH73097.1"/>
    <property type="molecule type" value="Genomic_DNA"/>
</dbReference>
<sequence>MTAQTKELRKQKIAKAKEALQRARALRESRKVFGVDGISQFVEDVDGDWLEKWSEDDTLG</sequence>
<accession>A0A0D8ZXH5</accession>
<comment type="caution">
    <text evidence="1">The sequence shown here is derived from an EMBL/GenBank/DDBJ whole genome shotgun (WGS) entry which is preliminary data.</text>
</comment>
<proteinExistence type="predicted"/>
<dbReference type="AlphaFoldDB" id="A0A0D8ZXH5"/>
<dbReference type="STRING" id="1618023.UH38_03280"/>
<reference evidence="1 2" key="1">
    <citation type="submission" date="2015-02" db="EMBL/GenBank/DDBJ databases">
        <title>Draft genome of a novel marine cyanobacterium (Chroococcales) isolated from South Atlantic Ocean.</title>
        <authorList>
            <person name="Rigonato J."/>
            <person name="Alvarenga D.O."/>
            <person name="Branco L.H."/>
            <person name="Varani A.M."/>
            <person name="Brandini F.P."/>
            <person name="Fiore M.F."/>
        </authorList>
    </citation>
    <scope>NUCLEOTIDE SEQUENCE [LARGE SCALE GENOMIC DNA]</scope>
    <source>
        <strain evidence="1 2">CENA595</strain>
    </source>
</reference>
<keyword evidence="2" id="KW-1185">Reference proteome</keyword>
<evidence type="ECO:0000313" key="2">
    <source>
        <dbReference type="Proteomes" id="UP000032452"/>
    </source>
</evidence>
<dbReference type="PATRIC" id="fig|1618023.3.peg.5134"/>
<dbReference type="Proteomes" id="UP000032452">
    <property type="component" value="Unassembled WGS sequence"/>
</dbReference>
<dbReference type="OrthoDB" id="518169at2"/>